<feature type="chain" id="PRO_5046107401" evidence="1">
    <location>
        <begin position="22"/>
        <end position="236"/>
    </location>
</feature>
<keyword evidence="3" id="KW-1185">Reference proteome</keyword>
<reference evidence="2 3" key="1">
    <citation type="submission" date="2013-02" db="EMBL/GenBank/DDBJ databases">
        <title>Whole genome shotgun sequence of Gordonia paraffinivorans NBRC 108238.</title>
        <authorList>
            <person name="Isaki-Nakamura S."/>
            <person name="Hosoyama A."/>
            <person name="Tsuchikane K."/>
            <person name="Ando Y."/>
            <person name="Baba S."/>
            <person name="Ohji S."/>
            <person name="Hamada M."/>
            <person name="Tamura T."/>
            <person name="Yamazoe A."/>
            <person name="Yamazaki S."/>
            <person name="Fujita N."/>
        </authorList>
    </citation>
    <scope>NUCLEOTIDE SEQUENCE [LARGE SCALE GENOMIC DNA]</scope>
    <source>
        <strain evidence="2 3">NBRC 108238</strain>
    </source>
</reference>
<comment type="caution">
    <text evidence="2">The sequence shown here is derived from an EMBL/GenBank/DDBJ whole genome shotgun (WGS) entry which is preliminary data.</text>
</comment>
<evidence type="ECO:0000313" key="2">
    <source>
        <dbReference type="EMBL" id="GAC85672.1"/>
    </source>
</evidence>
<keyword evidence="1" id="KW-0732">Signal</keyword>
<evidence type="ECO:0000256" key="1">
    <source>
        <dbReference type="SAM" id="SignalP"/>
    </source>
</evidence>
<evidence type="ECO:0000313" key="3">
    <source>
        <dbReference type="Proteomes" id="UP000035021"/>
    </source>
</evidence>
<organism evidence="2 3">
    <name type="scientific">Gordonia paraffinivorans NBRC 108238</name>
    <dbReference type="NCBI Taxonomy" id="1223543"/>
    <lineage>
        <taxon>Bacteria</taxon>
        <taxon>Bacillati</taxon>
        <taxon>Actinomycetota</taxon>
        <taxon>Actinomycetes</taxon>
        <taxon>Mycobacteriales</taxon>
        <taxon>Gordoniaceae</taxon>
        <taxon>Gordonia</taxon>
    </lineage>
</organism>
<protein>
    <submittedName>
        <fullName evidence="2">Uncharacterized protein</fullName>
    </submittedName>
</protein>
<feature type="signal peptide" evidence="1">
    <location>
        <begin position="1"/>
        <end position="21"/>
    </location>
</feature>
<name>A0ABQ0IQ23_9ACTN</name>
<sequence>MTTVGAALGVAAIFAPAAASAAPGDWVSPTNCAKVATPSNPAGWGNTFPDEAGRAGEIVTTTVVDDDGSLEFNTTEELKRKASYHEAGGLPLAELVDKKGGDRRLTFQESEGQANWQIRVTGANTGSGDGFMTLVWVAPDAAGTYDATDSGQWWATRPLPNHPNRQDSPGTLEQLLEAANSEGHTTVINHYGISSDPGNVQPAKVNVDNVSFNGCTTNFKATNDGGGGSLEGILPF</sequence>
<proteinExistence type="predicted"/>
<dbReference type="Proteomes" id="UP000035021">
    <property type="component" value="Unassembled WGS sequence"/>
</dbReference>
<gene>
    <name evidence="2" type="ORF">GP2_038_00480</name>
</gene>
<accession>A0ABQ0IQ23</accession>
<dbReference type="EMBL" id="BAOQ01000038">
    <property type="protein sequence ID" value="GAC85672.1"/>
    <property type="molecule type" value="Genomic_DNA"/>
</dbReference>